<dbReference type="OrthoDB" id="283111at2759"/>
<dbReference type="InterPro" id="IPR017441">
    <property type="entry name" value="Protein_kinase_ATP_BS"/>
</dbReference>
<proteinExistence type="predicted"/>
<evidence type="ECO:0000313" key="9">
    <source>
        <dbReference type="EMBL" id="KIO28370.1"/>
    </source>
</evidence>
<evidence type="ECO:0000256" key="7">
    <source>
        <dbReference type="SAM" id="MobiDB-lite"/>
    </source>
</evidence>
<dbReference type="GO" id="GO:0005524">
    <property type="term" value="F:ATP binding"/>
    <property type="evidence" value="ECO:0007669"/>
    <property type="project" value="UniProtKB-UniRule"/>
</dbReference>
<dbReference type="PANTHER" id="PTHR45646:SF11">
    <property type="entry name" value="SERINE_THREONINE-PROTEIN KINASE DOA"/>
    <property type="match status" value="1"/>
</dbReference>
<gene>
    <name evidence="9" type="ORF">M407DRAFT_71858</name>
</gene>
<dbReference type="Pfam" id="PF00069">
    <property type="entry name" value="Pkinase"/>
    <property type="match status" value="1"/>
</dbReference>
<evidence type="ECO:0000256" key="1">
    <source>
        <dbReference type="ARBA" id="ARBA00022527"/>
    </source>
</evidence>
<dbReference type="PROSITE" id="PS00108">
    <property type="entry name" value="PROTEIN_KINASE_ST"/>
    <property type="match status" value="1"/>
</dbReference>
<feature type="compositionally biased region" description="Polar residues" evidence="7">
    <location>
        <begin position="30"/>
        <end position="43"/>
    </location>
</feature>
<dbReference type="GO" id="GO:0043484">
    <property type="term" value="P:regulation of RNA splicing"/>
    <property type="evidence" value="ECO:0007669"/>
    <property type="project" value="TreeGrafter"/>
</dbReference>
<feature type="compositionally biased region" description="Polar residues" evidence="7">
    <location>
        <begin position="1"/>
        <end position="15"/>
    </location>
</feature>
<keyword evidence="3 6" id="KW-0547">Nucleotide-binding</keyword>
<protein>
    <recommendedName>
        <fullName evidence="8">Protein kinase domain-containing protein</fullName>
    </recommendedName>
</protein>
<reference evidence="9 10" key="1">
    <citation type="submission" date="2014-04" db="EMBL/GenBank/DDBJ databases">
        <authorList>
            <consortium name="DOE Joint Genome Institute"/>
            <person name="Kuo A."/>
            <person name="Girlanda M."/>
            <person name="Perotto S."/>
            <person name="Kohler A."/>
            <person name="Nagy L.G."/>
            <person name="Floudas D."/>
            <person name="Copeland A."/>
            <person name="Barry K.W."/>
            <person name="Cichocki N."/>
            <person name="Veneault-Fourrey C."/>
            <person name="LaButti K."/>
            <person name="Lindquist E.A."/>
            <person name="Lipzen A."/>
            <person name="Lundell T."/>
            <person name="Morin E."/>
            <person name="Murat C."/>
            <person name="Sun H."/>
            <person name="Tunlid A."/>
            <person name="Henrissat B."/>
            <person name="Grigoriev I.V."/>
            <person name="Hibbett D.S."/>
            <person name="Martin F."/>
            <person name="Nordberg H.P."/>
            <person name="Cantor M.N."/>
            <person name="Hua S.X."/>
        </authorList>
    </citation>
    <scope>NUCLEOTIDE SEQUENCE [LARGE SCALE GENOMIC DNA]</scope>
    <source>
        <strain evidence="9 10">MUT 4182</strain>
    </source>
</reference>
<keyword evidence="5 6" id="KW-0067">ATP-binding</keyword>
<evidence type="ECO:0000256" key="2">
    <source>
        <dbReference type="ARBA" id="ARBA00022679"/>
    </source>
</evidence>
<dbReference type="CDD" id="cd14134">
    <property type="entry name" value="PKc_CLK"/>
    <property type="match status" value="1"/>
</dbReference>
<dbReference type="PROSITE" id="PS50011">
    <property type="entry name" value="PROTEIN_KINASE_DOM"/>
    <property type="match status" value="1"/>
</dbReference>
<evidence type="ECO:0000313" key="10">
    <source>
        <dbReference type="Proteomes" id="UP000054248"/>
    </source>
</evidence>
<keyword evidence="10" id="KW-1185">Reference proteome</keyword>
<dbReference type="GO" id="GO:0005634">
    <property type="term" value="C:nucleus"/>
    <property type="evidence" value="ECO:0007669"/>
    <property type="project" value="TreeGrafter"/>
</dbReference>
<sequence length="573" mass="63625">MSSIHTRQSTAQSIPNAPPSSRKRKRPAQPQVSYRSEYQSDQAGQIREYIVIEDTPEPDGQVPPPHHNLPPGLAPTVSSVFTNGGVRTRAQAAAAASIQTSIPPPSSAASSAVPPPNKRRRKETFADSTPGTTTPVAPRPPQPLAANGSASGPSGAYARKAIASRGYDAQKQLVHGGSTTWGQGGGSGGTESVRASLVSRASTQLQQPATPVYDDKEGYYIITPGDLIGNRYQIVRLLGQGTFGKVVEATDVQSKKKVAVKIIRAIPKYRDASKIEIRVLRTLRQRDPVNENKCIHLLEWFDFRNHICIVTELLGLCIYDFLKENDFQSFPRRHIQDFARQLLTSVAFLHDLTLIHTDLKPENILLVDHQYRTVNVPAPPNSRSRAIRHKRILANTDVRLIDFGSATFDEEYHPTVVSTRHYRAPEIILGLGWSFPCDAFSIGCILVEFYTGVALFQTHDNLEHLAMMEAVMGKIPTRMAVRGAKTKDEFFRQTSNANPTPILNYPGTRASRQSRKEVRGTRALEDVIKQNDVVNTRFLDLVKKLLIWEPSERLTVREALTHPYFDLTIPPEN</sequence>
<accession>A0A0C3QCF2</accession>
<dbReference type="EMBL" id="KN822995">
    <property type="protein sequence ID" value="KIO28370.1"/>
    <property type="molecule type" value="Genomic_DNA"/>
</dbReference>
<dbReference type="STRING" id="1051891.A0A0C3QCF2"/>
<evidence type="ECO:0000259" key="8">
    <source>
        <dbReference type="PROSITE" id="PS50011"/>
    </source>
</evidence>
<dbReference type="PROSITE" id="PS00107">
    <property type="entry name" value="PROTEIN_KINASE_ATP"/>
    <property type="match status" value="1"/>
</dbReference>
<evidence type="ECO:0000256" key="3">
    <source>
        <dbReference type="ARBA" id="ARBA00022741"/>
    </source>
</evidence>
<dbReference type="Gene3D" id="3.30.200.20">
    <property type="entry name" value="Phosphorylase Kinase, domain 1"/>
    <property type="match status" value="1"/>
</dbReference>
<organism evidence="9 10">
    <name type="scientific">Tulasnella calospora MUT 4182</name>
    <dbReference type="NCBI Taxonomy" id="1051891"/>
    <lineage>
        <taxon>Eukaryota</taxon>
        <taxon>Fungi</taxon>
        <taxon>Dikarya</taxon>
        <taxon>Basidiomycota</taxon>
        <taxon>Agaricomycotina</taxon>
        <taxon>Agaricomycetes</taxon>
        <taxon>Cantharellales</taxon>
        <taxon>Tulasnellaceae</taxon>
        <taxon>Tulasnella</taxon>
    </lineage>
</organism>
<feature type="region of interest" description="Disordered" evidence="7">
    <location>
        <begin position="1"/>
        <end position="156"/>
    </location>
</feature>
<dbReference type="PANTHER" id="PTHR45646">
    <property type="entry name" value="SERINE/THREONINE-PROTEIN KINASE DOA-RELATED"/>
    <property type="match status" value="1"/>
</dbReference>
<evidence type="ECO:0000256" key="6">
    <source>
        <dbReference type="PROSITE-ProRule" id="PRU10141"/>
    </source>
</evidence>
<reference evidence="10" key="2">
    <citation type="submission" date="2015-01" db="EMBL/GenBank/DDBJ databases">
        <title>Evolutionary Origins and Diversification of the Mycorrhizal Mutualists.</title>
        <authorList>
            <consortium name="DOE Joint Genome Institute"/>
            <consortium name="Mycorrhizal Genomics Consortium"/>
            <person name="Kohler A."/>
            <person name="Kuo A."/>
            <person name="Nagy L.G."/>
            <person name="Floudas D."/>
            <person name="Copeland A."/>
            <person name="Barry K.W."/>
            <person name="Cichocki N."/>
            <person name="Veneault-Fourrey C."/>
            <person name="LaButti K."/>
            <person name="Lindquist E.A."/>
            <person name="Lipzen A."/>
            <person name="Lundell T."/>
            <person name="Morin E."/>
            <person name="Murat C."/>
            <person name="Riley R."/>
            <person name="Ohm R."/>
            <person name="Sun H."/>
            <person name="Tunlid A."/>
            <person name="Henrissat B."/>
            <person name="Grigoriev I.V."/>
            <person name="Hibbett D.S."/>
            <person name="Martin F."/>
        </authorList>
    </citation>
    <scope>NUCLEOTIDE SEQUENCE [LARGE SCALE GENOMIC DNA]</scope>
    <source>
        <strain evidence="10">MUT 4182</strain>
    </source>
</reference>
<feature type="binding site" evidence="6">
    <location>
        <position position="261"/>
    </location>
    <ligand>
        <name>ATP</name>
        <dbReference type="ChEBI" id="CHEBI:30616"/>
    </ligand>
</feature>
<dbReference type="AlphaFoldDB" id="A0A0C3QCF2"/>
<name>A0A0C3QCF2_9AGAM</name>
<dbReference type="SUPFAM" id="SSF56112">
    <property type="entry name" value="Protein kinase-like (PK-like)"/>
    <property type="match status" value="1"/>
</dbReference>
<dbReference type="InterPro" id="IPR011009">
    <property type="entry name" value="Kinase-like_dom_sf"/>
</dbReference>
<evidence type="ECO:0000256" key="5">
    <source>
        <dbReference type="ARBA" id="ARBA00022840"/>
    </source>
</evidence>
<feature type="compositionally biased region" description="Polar residues" evidence="7">
    <location>
        <begin position="126"/>
        <end position="135"/>
    </location>
</feature>
<feature type="compositionally biased region" description="Low complexity" evidence="7">
    <location>
        <begin position="86"/>
        <end position="112"/>
    </location>
</feature>
<evidence type="ECO:0000256" key="4">
    <source>
        <dbReference type="ARBA" id="ARBA00022777"/>
    </source>
</evidence>
<dbReference type="InterPro" id="IPR051175">
    <property type="entry name" value="CLK_kinases"/>
</dbReference>
<dbReference type="HOGENOM" id="CLU_000288_5_16_1"/>
<dbReference type="InterPro" id="IPR000719">
    <property type="entry name" value="Prot_kinase_dom"/>
</dbReference>
<dbReference type="Gene3D" id="1.10.510.10">
    <property type="entry name" value="Transferase(Phosphotransferase) domain 1"/>
    <property type="match status" value="1"/>
</dbReference>
<dbReference type="InterPro" id="IPR008271">
    <property type="entry name" value="Ser/Thr_kinase_AS"/>
</dbReference>
<feature type="domain" description="Protein kinase" evidence="8">
    <location>
        <begin position="232"/>
        <end position="565"/>
    </location>
</feature>
<dbReference type="GO" id="GO:0004674">
    <property type="term" value="F:protein serine/threonine kinase activity"/>
    <property type="evidence" value="ECO:0007669"/>
    <property type="project" value="UniProtKB-KW"/>
</dbReference>
<feature type="compositionally biased region" description="Low complexity" evidence="7">
    <location>
        <begin position="145"/>
        <end position="156"/>
    </location>
</feature>
<dbReference type="SMART" id="SM00220">
    <property type="entry name" value="S_TKc"/>
    <property type="match status" value="1"/>
</dbReference>
<keyword evidence="1" id="KW-0723">Serine/threonine-protein kinase</keyword>
<keyword evidence="2" id="KW-0808">Transferase</keyword>
<keyword evidence="4" id="KW-0418">Kinase</keyword>
<dbReference type="Proteomes" id="UP000054248">
    <property type="component" value="Unassembled WGS sequence"/>
</dbReference>